<evidence type="ECO:0000313" key="2">
    <source>
        <dbReference type="EMBL" id="KGK34395.1"/>
    </source>
</evidence>
<gene>
    <name evidence="2" type="ORF">JL09_g6458</name>
    <name evidence="1" type="ORF">JL09_g6460</name>
</gene>
<proteinExistence type="predicted"/>
<evidence type="ECO:0000313" key="1">
    <source>
        <dbReference type="EMBL" id="KGK34393.1"/>
    </source>
</evidence>
<dbReference type="EMBL" id="JQFK01001690">
    <property type="protein sequence ID" value="KGK34393.1"/>
    <property type="molecule type" value="Genomic_DNA"/>
</dbReference>
<dbReference type="EMBL" id="JQFK01001688">
    <property type="protein sequence ID" value="KGK34395.1"/>
    <property type="molecule type" value="Genomic_DNA"/>
</dbReference>
<sequence>MISSYFSMMKDDDQFYISSYF</sequence>
<reference evidence="3" key="1">
    <citation type="journal article" date="2014" name="Microb. Cell Fact.">
        <title>Exploiting Issatchenkia orientalis SD108 for succinic acid production.</title>
        <authorList>
            <person name="Xiao H."/>
            <person name="Shao Z."/>
            <person name="Jiang Y."/>
            <person name="Dole S."/>
            <person name="Zhao H."/>
        </authorList>
    </citation>
    <scope>NUCLEOTIDE SEQUENCE [LARGE SCALE GENOMIC DNA]</scope>
    <source>
        <strain evidence="3">SD108</strain>
    </source>
</reference>
<protein>
    <submittedName>
        <fullName evidence="2">Uncharacterized protein</fullName>
    </submittedName>
</protein>
<dbReference type="HOGENOM" id="CLU_3426911_0_0_1"/>
<reference evidence="2" key="2">
    <citation type="submission" date="2014-08" db="EMBL/GenBank/DDBJ databases">
        <title>Exploiting Issatchenkia orientalis SD108 for Succinic Acid Production.</title>
        <authorList>
            <person name="Xiao H."/>
            <person name="Shao Z."/>
            <person name="Jiang Y."/>
            <person name="Dole S."/>
            <person name="Zhao H."/>
        </authorList>
    </citation>
    <scope>NUCLEOTIDE SEQUENCE [LARGE SCALE GENOMIC DNA]</scope>
    <source>
        <strain evidence="2">SD108</strain>
    </source>
</reference>
<comment type="caution">
    <text evidence="2">The sequence shown here is derived from an EMBL/GenBank/DDBJ whole genome shotgun (WGS) entry which is preliminary data.</text>
</comment>
<name>A0A099NPH2_PICKU</name>
<accession>A0A099NPH2</accession>
<dbReference type="AlphaFoldDB" id="A0A099NPH2"/>
<organism evidence="2 3">
    <name type="scientific">Pichia kudriavzevii</name>
    <name type="common">Yeast</name>
    <name type="synonym">Issatchenkia orientalis</name>
    <dbReference type="NCBI Taxonomy" id="4909"/>
    <lineage>
        <taxon>Eukaryota</taxon>
        <taxon>Fungi</taxon>
        <taxon>Dikarya</taxon>
        <taxon>Ascomycota</taxon>
        <taxon>Saccharomycotina</taxon>
        <taxon>Pichiomycetes</taxon>
        <taxon>Pichiales</taxon>
        <taxon>Pichiaceae</taxon>
        <taxon>Pichia</taxon>
    </lineage>
</organism>
<dbReference type="Proteomes" id="UP000029867">
    <property type="component" value="Unassembled WGS sequence"/>
</dbReference>
<evidence type="ECO:0000313" key="3">
    <source>
        <dbReference type="Proteomes" id="UP000029867"/>
    </source>
</evidence>